<reference evidence="4 5" key="1">
    <citation type="submission" date="2015-08" db="EMBL/GenBank/DDBJ databases">
        <title>Genome sequencing of Penicillium nordicum.</title>
        <authorList>
            <person name="Nguyen H.D."/>
            <person name="Seifert K.A."/>
        </authorList>
    </citation>
    <scope>NUCLEOTIDE SEQUENCE [LARGE SCALE GENOMIC DNA]</scope>
    <source>
        <strain evidence="4 5">DAOMC 185683</strain>
    </source>
</reference>
<dbReference type="PANTHER" id="PTHR43540">
    <property type="entry name" value="PEROXYUREIDOACRYLATE/UREIDOACRYLATE AMIDOHYDROLASE-RELATED"/>
    <property type="match status" value="1"/>
</dbReference>
<dbReference type="OrthoDB" id="245563at2759"/>
<accession>A0A0M8NRQ6</accession>
<keyword evidence="2" id="KW-0378">Hydrolase</keyword>
<dbReference type="InterPro" id="IPR000868">
    <property type="entry name" value="Isochorismatase-like_dom"/>
</dbReference>
<protein>
    <recommendedName>
        <fullName evidence="3">Isochorismatase-like domain-containing protein</fullName>
    </recommendedName>
</protein>
<evidence type="ECO:0000256" key="1">
    <source>
        <dbReference type="ARBA" id="ARBA00006336"/>
    </source>
</evidence>
<evidence type="ECO:0000259" key="3">
    <source>
        <dbReference type="Pfam" id="PF00857"/>
    </source>
</evidence>
<dbReference type="Gene3D" id="3.40.50.850">
    <property type="entry name" value="Isochorismatase-like"/>
    <property type="match status" value="1"/>
</dbReference>
<evidence type="ECO:0000313" key="5">
    <source>
        <dbReference type="Proteomes" id="UP000037696"/>
    </source>
</evidence>
<proteinExistence type="inferred from homology"/>
<comment type="caution">
    <text evidence="4">The sequence shown here is derived from an EMBL/GenBank/DDBJ whole genome shotgun (WGS) entry which is preliminary data.</text>
</comment>
<sequence length="199" mass="21267">MSSTPQSFREIIGIPSASASPQDSTLIIIDAQNEYATGALKTENVTETRKSIAKLLERYRQAGNGKNIVHVVHEVPEGAPVFTPNTPLAQEFEELTPQGEEKVVTKNFPSSFAKTDLHAYLQGLGDVGKKVVLVGYMAHVCVSTTTRAAAELGYDVLVVKDAVGDRDIPGVKAENLVSVVLGELADGFGTVVSEEDIRA</sequence>
<dbReference type="AlphaFoldDB" id="A0A0M8NRQ6"/>
<dbReference type="CDD" id="cd01014">
    <property type="entry name" value="nicotinamidase_related"/>
    <property type="match status" value="1"/>
</dbReference>
<dbReference type="PANTHER" id="PTHR43540:SF15">
    <property type="entry name" value="BLR5631 PROTEIN"/>
    <property type="match status" value="1"/>
</dbReference>
<dbReference type="InterPro" id="IPR036380">
    <property type="entry name" value="Isochorismatase-like_sf"/>
</dbReference>
<dbReference type="InterPro" id="IPR050272">
    <property type="entry name" value="Isochorismatase-like_hydrls"/>
</dbReference>
<dbReference type="Pfam" id="PF00857">
    <property type="entry name" value="Isochorismatase"/>
    <property type="match status" value="1"/>
</dbReference>
<dbReference type="EMBL" id="LHQQ01000274">
    <property type="protein sequence ID" value="KOS38066.1"/>
    <property type="molecule type" value="Genomic_DNA"/>
</dbReference>
<dbReference type="SUPFAM" id="SSF52499">
    <property type="entry name" value="Isochorismatase-like hydrolases"/>
    <property type="match status" value="1"/>
</dbReference>
<dbReference type="STRING" id="229535.A0A0M8NRQ6"/>
<evidence type="ECO:0000256" key="2">
    <source>
        <dbReference type="ARBA" id="ARBA00022801"/>
    </source>
</evidence>
<keyword evidence="5" id="KW-1185">Reference proteome</keyword>
<dbReference type="GO" id="GO:0016787">
    <property type="term" value="F:hydrolase activity"/>
    <property type="evidence" value="ECO:0007669"/>
    <property type="project" value="UniProtKB-KW"/>
</dbReference>
<evidence type="ECO:0000313" key="4">
    <source>
        <dbReference type="EMBL" id="KOS38066.1"/>
    </source>
</evidence>
<dbReference type="Proteomes" id="UP000037696">
    <property type="component" value="Unassembled WGS sequence"/>
</dbReference>
<comment type="similarity">
    <text evidence="1">Belongs to the isochorismatase family.</text>
</comment>
<name>A0A0M8NRQ6_9EURO</name>
<gene>
    <name evidence="4" type="ORF">ACN38_g11117</name>
</gene>
<feature type="domain" description="Isochorismatase-like" evidence="3">
    <location>
        <begin position="25"/>
        <end position="193"/>
    </location>
</feature>
<organism evidence="4 5">
    <name type="scientific">Penicillium nordicum</name>
    <dbReference type="NCBI Taxonomy" id="229535"/>
    <lineage>
        <taxon>Eukaryota</taxon>
        <taxon>Fungi</taxon>
        <taxon>Dikarya</taxon>
        <taxon>Ascomycota</taxon>
        <taxon>Pezizomycotina</taxon>
        <taxon>Eurotiomycetes</taxon>
        <taxon>Eurotiomycetidae</taxon>
        <taxon>Eurotiales</taxon>
        <taxon>Aspergillaceae</taxon>
        <taxon>Penicillium</taxon>
    </lineage>
</organism>